<name>A0ABW5TZ02_9SPHI</name>
<dbReference type="RefSeq" id="WP_379044071.1">
    <property type="nucleotide sequence ID" value="NZ_JBHSKW010000035.1"/>
</dbReference>
<accession>A0ABW5TZ02</accession>
<dbReference type="Pfam" id="PF04389">
    <property type="entry name" value="Peptidase_M28"/>
    <property type="match status" value="1"/>
</dbReference>
<dbReference type="SUPFAM" id="SSF53187">
    <property type="entry name" value="Zn-dependent exopeptidases"/>
    <property type="match status" value="1"/>
</dbReference>
<proteinExistence type="predicted"/>
<organism evidence="2 3">
    <name type="scientific">Pedobacter alpinus</name>
    <dbReference type="NCBI Taxonomy" id="1590643"/>
    <lineage>
        <taxon>Bacteria</taxon>
        <taxon>Pseudomonadati</taxon>
        <taxon>Bacteroidota</taxon>
        <taxon>Sphingobacteriia</taxon>
        <taxon>Sphingobacteriales</taxon>
        <taxon>Sphingobacteriaceae</taxon>
        <taxon>Pedobacter</taxon>
    </lineage>
</organism>
<feature type="domain" description="Peptidase M28" evidence="1">
    <location>
        <begin position="90"/>
        <end position="204"/>
    </location>
</feature>
<dbReference type="InterPro" id="IPR045175">
    <property type="entry name" value="M28_fam"/>
</dbReference>
<dbReference type="EMBL" id="JBHULV010000054">
    <property type="protein sequence ID" value="MFD2733416.1"/>
    <property type="molecule type" value="Genomic_DNA"/>
</dbReference>
<keyword evidence="3" id="KW-1185">Reference proteome</keyword>
<sequence>MLKKLIPAIIITLTLNACSNKINQTQILNDLKEISSDKYEGRATGTKGGALAARFITDRFQSLGLQAFTKDYEMPFSFKTRKGEEINGKNIIGFIKGKSEKAIVISAHYDHLGIKNGVIYNGADDDASGISAILAYAAYFSKNKPEHTLIFAAFDAEEMGLTGSKKFVENPPVDLENISLNINLDMIGRNDKNELFACGTFHNPQLKPFIFSKNNKPKIILGHDDPKLGSNDWTNQSRVNA</sequence>
<evidence type="ECO:0000313" key="3">
    <source>
        <dbReference type="Proteomes" id="UP001597546"/>
    </source>
</evidence>
<dbReference type="PANTHER" id="PTHR12147">
    <property type="entry name" value="METALLOPEPTIDASE M28 FAMILY MEMBER"/>
    <property type="match status" value="1"/>
</dbReference>
<reference evidence="3" key="1">
    <citation type="journal article" date="2019" name="Int. J. Syst. Evol. Microbiol.">
        <title>The Global Catalogue of Microorganisms (GCM) 10K type strain sequencing project: providing services to taxonomists for standard genome sequencing and annotation.</title>
        <authorList>
            <consortium name="The Broad Institute Genomics Platform"/>
            <consortium name="The Broad Institute Genome Sequencing Center for Infectious Disease"/>
            <person name="Wu L."/>
            <person name="Ma J."/>
        </authorList>
    </citation>
    <scope>NUCLEOTIDE SEQUENCE [LARGE SCALE GENOMIC DNA]</scope>
    <source>
        <strain evidence="3">KCTC 42456</strain>
    </source>
</reference>
<dbReference type="Gene3D" id="3.40.630.10">
    <property type="entry name" value="Zn peptidases"/>
    <property type="match status" value="1"/>
</dbReference>
<evidence type="ECO:0000313" key="2">
    <source>
        <dbReference type="EMBL" id="MFD2733416.1"/>
    </source>
</evidence>
<comment type="caution">
    <text evidence="2">The sequence shown here is derived from an EMBL/GenBank/DDBJ whole genome shotgun (WGS) entry which is preliminary data.</text>
</comment>
<dbReference type="InterPro" id="IPR007484">
    <property type="entry name" value="Peptidase_M28"/>
</dbReference>
<dbReference type="Proteomes" id="UP001597546">
    <property type="component" value="Unassembled WGS sequence"/>
</dbReference>
<dbReference type="PANTHER" id="PTHR12147:SF26">
    <property type="entry name" value="PEPTIDASE M28 DOMAIN-CONTAINING PROTEIN"/>
    <property type="match status" value="1"/>
</dbReference>
<protein>
    <submittedName>
        <fullName evidence="2">M20/M25/M40 family metallo-hydrolase</fullName>
    </submittedName>
</protein>
<evidence type="ECO:0000259" key="1">
    <source>
        <dbReference type="Pfam" id="PF04389"/>
    </source>
</evidence>
<gene>
    <name evidence="2" type="ORF">ACFSSE_17030</name>
</gene>